<reference evidence="2 3" key="1">
    <citation type="submission" date="2020-03" db="EMBL/GenBank/DDBJ databases">
        <title>Draft Genome Sequence of Cudoniella acicularis.</title>
        <authorList>
            <person name="Buettner E."/>
            <person name="Kellner H."/>
        </authorList>
    </citation>
    <scope>NUCLEOTIDE SEQUENCE [LARGE SCALE GENOMIC DNA]</scope>
    <source>
        <strain evidence="2 3">DSM 108380</strain>
    </source>
</reference>
<protein>
    <recommendedName>
        <fullName evidence="4">RxLR effector protein</fullName>
    </recommendedName>
</protein>
<dbReference type="Proteomes" id="UP000566819">
    <property type="component" value="Unassembled WGS sequence"/>
</dbReference>
<evidence type="ECO:0000313" key="2">
    <source>
        <dbReference type="EMBL" id="KAF4635677.1"/>
    </source>
</evidence>
<sequence>MRLFSSLYLLVAVFAVSSSSLAVRPSHDAAKRFDPSTLTEINNDDVGAIDKRFDASTLTEIDNDSVGAID</sequence>
<evidence type="ECO:0000256" key="1">
    <source>
        <dbReference type="SAM" id="SignalP"/>
    </source>
</evidence>
<comment type="caution">
    <text evidence="2">The sequence shown here is derived from an EMBL/GenBank/DDBJ whole genome shotgun (WGS) entry which is preliminary data.</text>
</comment>
<feature type="signal peptide" evidence="1">
    <location>
        <begin position="1"/>
        <end position="22"/>
    </location>
</feature>
<organism evidence="2 3">
    <name type="scientific">Cudoniella acicularis</name>
    <dbReference type="NCBI Taxonomy" id="354080"/>
    <lineage>
        <taxon>Eukaryota</taxon>
        <taxon>Fungi</taxon>
        <taxon>Dikarya</taxon>
        <taxon>Ascomycota</taxon>
        <taxon>Pezizomycotina</taxon>
        <taxon>Leotiomycetes</taxon>
        <taxon>Helotiales</taxon>
        <taxon>Tricladiaceae</taxon>
        <taxon>Cudoniella</taxon>
    </lineage>
</organism>
<feature type="chain" id="PRO_5033985761" description="RxLR effector protein" evidence="1">
    <location>
        <begin position="23"/>
        <end position="70"/>
    </location>
</feature>
<evidence type="ECO:0000313" key="3">
    <source>
        <dbReference type="Proteomes" id="UP000566819"/>
    </source>
</evidence>
<proteinExistence type="predicted"/>
<evidence type="ECO:0008006" key="4">
    <source>
        <dbReference type="Google" id="ProtNLM"/>
    </source>
</evidence>
<keyword evidence="3" id="KW-1185">Reference proteome</keyword>
<keyword evidence="1" id="KW-0732">Signal</keyword>
<name>A0A8H4RWC0_9HELO</name>
<dbReference type="EMBL" id="JAAMPI010000105">
    <property type="protein sequence ID" value="KAF4635677.1"/>
    <property type="molecule type" value="Genomic_DNA"/>
</dbReference>
<accession>A0A8H4RWC0</accession>
<dbReference type="AlphaFoldDB" id="A0A8H4RWC0"/>
<gene>
    <name evidence="2" type="ORF">G7Y89_g2404</name>
</gene>